<dbReference type="PANTHER" id="PTHR42783">
    <property type="entry name" value="GLUTAMATE SYNTHASE [NADPH] SMALL CHAIN"/>
    <property type="match status" value="1"/>
</dbReference>
<dbReference type="Gene3D" id="1.10.1060.10">
    <property type="entry name" value="Alpha-helical ferredoxin"/>
    <property type="match status" value="1"/>
</dbReference>
<keyword evidence="4" id="KW-1185">Reference proteome</keyword>
<dbReference type="EMBL" id="JBJHZY010000001">
    <property type="protein sequence ID" value="MFL0268084.1"/>
    <property type="molecule type" value="Genomic_DNA"/>
</dbReference>
<organism evidence="3 4">
    <name type="scientific">Candidatus Clostridium radicumherbarum</name>
    <dbReference type="NCBI Taxonomy" id="3381662"/>
    <lineage>
        <taxon>Bacteria</taxon>
        <taxon>Bacillati</taxon>
        <taxon>Bacillota</taxon>
        <taxon>Clostridia</taxon>
        <taxon>Eubacteriales</taxon>
        <taxon>Clostridiaceae</taxon>
        <taxon>Clostridium</taxon>
    </lineage>
</organism>
<name>A0ABW8TS01_9CLOT</name>
<dbReference type="SUPFAM" id="SSF51971">
    <property type="entry name" value="Nucleotide-binding domain"/>
    <property type="match status" value="2"/>
</dbReference>
<dbReference type="PRINTS" id="PR00469">
    <property type="entry name" value="PNDRDTASEII"/>
</dbReference>
<evidence type="ECO:0000313" key="4">
    <source>
        <dbReference type="Proteomes" id="UP001623661"/>
    </source>
</evidence>
<evidence type="ECO:0000313" key="3">
    <source>
        <dbReference type="EMBL" id="MFL0268084.1"/>
    </source>
</evidence>
<dbReference type="RefSeq" id="WP_406764667.1">
    <property type="nucleotide sequence ID" value="NZ_JBJHZY010000001.1"/>
</dbReference>
<dbReference type="InterPro" id="IPR028261">
    <property type="entry name" value="DPD_II"/>
</dbReference>
<reference evidence="3 4" key="1">
    <citation type="submission" date="2024-11" db="EMBL/GenBank/DDBJ databases">
        <authorList>
            <person name="Heng Y.C."/>
            <person name="Lim A.C.H."/>
            <person name="Lee J.K.Y."/>
            <person name="Kittelmann S."/>
        </authorList>
    </citation>
    <scope>NUCLEOTIDE SEQUENCE [LARGE SCALE GENOMIC DNA]</scope>
    <source>
        <strain evidence="3 4">WILCCON 0202</strain>
    </source>
</reference>
<dbReference type="Pfam" id="PF14691">
    <property type="entry name" value="Fer4_20"/>
    <property type="match status" value="1"/>
</dbReference>
<dbReference type="PANTHER" id="PTHR42783:SF3">
    <property type="entry name" value="GLUTAMATE SYNTHASE [NADPH] SMALL CHAIN-RELATED"/>
    <property type="match status" value="1"/>
</dbReference>
<proteinExistence type="predicted"/>
<dbReference type="InterPro" id="IPR036188">
    <property type="entry name" value="FAD/NAD-bd_sf"/>
</dbReference>
<dbReference type="Gene3D" id="3.50.50.60">
    <property type="entry name" value="FAD/NAD(P)-binding domain"/>
    <property type="match status" value="2"/>
</dbReference>
<protein>
    <submittedName>
        <fullName evidence="3">NAD(P)-dependent oxidoreductase</fullName>
    </submittedName>
</protein>
<comment type="caution">
    <text evidence="3">The sequence shown here is derived from an EMBL/GenBank/DDBJ whole genome shotgun (WGS) entry which is preliminary data.</text>
</comment>
<dbReference type="InterPro" id="IPR009051">
    <property type="entry name" value="Helical_ferredxn"/>
</dbReference>
<sequence length="415" mass="45247">MAQFVVEEAKRCLQCKRPLCKEGCPVNTPFNEVVKLLLEGNIIDAGEKLFKNNPLSVVCSLVCPHEKQCQGHCVLGRKGNPIQVGSVENYVSDYYLNFITPEARKNTEKKVAIIGSGPAGITIAIILASRGYDITIFEAHDKIGGVLRYGIPNFRLDKDILEKLKDKLISMGVKIRPNTLIGQDITVDDLFRDGYKAIFIGTGVWKSKALGLKGESLGHVHYAIDYLKNPEVYNLGKKVCIIGAGNVAMDVARTALRHRASEVYIMARRGAESVTAEQVEVEYAKLDGVKFEFYKAPVEITDQGVKFVQTKVIEEDNSHGRLIMLEGTEALFEADSVILATGQGPRANIVSTTNGIDVTGNGLVATDECGRTTREGVFASGDVVTGAKTVVEAVKVSKIVAQAIDEYVCSKYNLD</sequence>
<evidence type="ECO:0000259" key="2">
    <source>
        <dbReference type="Pfam" id="PF14691"/>
    </source>
</evidence>
<dbReference type="Pfam" id="PF07992">
    <property type="entry name" value="Pyr_redox_2"/>
    <property type="match status" value="1"/>
</dbReference>
<accession>A0ABW8TS01</accession>
<dbReference type="Proteomes" id="UP001623661">
    <property type="component" value="Unassembled WGS sequence"/>
</dbReference>
<feature type="domain" description="FAD/NAD(P)-binding" evidence="1">
    <location>
        <begin position="109"/>
        <end position="395"/>
    </location>
</feature>
<dbReference type="SUPFAM" id="SSF46548">
    <property type="entry name" value="alpha-helical ferredoxin"/>
    <property type="match status" value="1"/>
</dbReference>
<evidence type="ECO:0000259" key="1">
    <source>
        <dbReference type="Pfam" id="PF07992"/>
    </source>
</evidence>
<dbReference type="PRINTS" id="PR00368">
    <property type="entry name" value="FADPNR"/>
</dbReference>
<feature type="domain" description="Dihydroprymidine dehydrogenase" evidence="2">
    <location>
        <begin position="5"/>
        <end position="95"/>
    </location>
</feature>
<dbReference type="InterPro" id="IPR023753">
    <property type="entry name" value="FAD/NAD-binding_dom"/>
</dbReference>
<gene>
    <name evidence="3" type="ORF">ACJDUH_08215</name>
</gene>